<dbReference type="PANTHER" id="PTHR21700:SF3">
    <property type="entry name" value="TRANSTHYRETIN-LIKE PROTEIN 5"/>
    <property type="match status" value="1"/>
</dbReference>
<dbReference type="InterPro" id="IPR001534">
    <property type="entry name" value="Transthyretin-like"/>
</dbReference>
<accession>A0AAD4MX83</accession>
<protein>
    <submittedName>
        <fullName evidence="6">Transthyretin-like family domain-containing protein</fullName>
    </submittedName>
</protein>
<dbReference type="Proteomes" id="UP001201812">
    <property type="component" value="Unassembled WGS sequence"/>
</dbReference>
<proteinExistence type="inferred from homology"/>
<name>A0AAD4MX83_9BILA</name>
<comment type="similarity">
    <text evidence="2">Belongs to the nematode transthyretin-like family.</text>
</comment>
<keyword evidence="3" id="KW-0964">Secreted</keyword>
<dbReference type="InterPro" id="IPR038479">
    <property type="entry name" value="Transthyretin-like_sf"/>
</dbReference>
<evidence type="ECO:0000256" key="2">
    <source>
        <dbReference type="ARBA" id="ARBA00010112"/>
    </source>
</evidence>
<sequence length="171" mass="19177">MDKMCPAATKWLLLFAFVTYFVVIRGQTNTSSTAMLKSDIKRSICIGHPQSVGIVGQLTCGGQPAGDIEIKLWDRDWPDPDDLLDKGKTNANGRYALKGSTCEITQIDPIFNIYHKCQDADWLCRRKVNVYIPSRYITQGTTPSKMYDFGVLELGPKFGDETRDCSEPDDD</sequence>
<evidence type="ECO:0000256" key="3">
    <source>
        <dbReference type="ARBA" id="ARBA00022525"/>
    </source>
</evidence>
<evidence type="ECO:0000256" key="4">
    <source>
        <dbReference type="ARBA" id="ARBA00022729"/>
    </source>
</evidence>
<organism evidence="6 7">
    <name type="scientific">Ditylenchus destructor</name>
    <dbReference type="NCBI Taxonomy" id="166010"/>
    <lineage>
        <taxon>Eukaryota</taxon>
        <taxon>Metazoa</taxon>
        <taxon>Ecdysozoa</taxon>
        <taxon>Nematoda</taxon>
        <taxon>Chromadorea</taxon>
        <taxon>Rhabditida</taxon>
        <taxon>Tylenchina</taxon>
        <taxon>Tylenchomorpha</taxon>
        <taxon>Sphaerularioidea</taxon>
        <taxon>Anguinidae</taxon>
        <taxon>Anguininae</taxon>
        <taxon>Ditylenchus</taxon>
    </lineage>
</organism>
<gene>
    <name evidence="6" type="ORF">DdX_11469</name>
</gene>
<feature type="chain" id="PRO_5041991189" evidence="5">
    <location>
        <begin position="27"/>
        <end position="171"/>
    </location>
</feature>
<dbReference type="GO" id="GO:0005576">
    <property type="term" value="C:extracellular region"/>
    <property type="evidence" value="ECO:0007669"/>
    <property type="project" value="UniProtKB-SubCell"/>
</dbReference>
<comment type="subcellular location">
    <subcellularLocation>
        <location evidence="1">Secreted</location>
    </subcellularLocation>
</comment>
<keyword evidence="7" id="KW-1185">Reference proteome</keyword>
<dbReference type="Gene3D" id="2.60.40.3330">
    <property type="match status" value="1"/>
</dbReference>
<feature type="signal peptide" evidence="5">
    <location>
        <begin position="1"/>
        <end position="26"/>
    </location>
</feature>
<dbReference type="AlphaFoldDB" id="A0AAD4MX83"/>
<evidence type="ECO:0000256" key="5">
    <source>
        <dbReference type="SAM" id="SignalP"/>
    </source>
</evidence>
<dbReference type="Pfam" id="PF01060">
    <property type="entry name" value="TTR-52"/>
    <property type="match status" value="1"/>
</dbReference>
<keyword evidence="4 5" id="KW-0732">Signal</keyword>
<dbReference type="PANTHER" id="PTHR21700">
    <property type="entry name" value="TRANSTHYRETIN-LIKE FAMILY PROTEIN-RELATED"/>
    <property type="match status" value="1"/>
</dbReference>
<dbReference type="GO" id="GO:0009986">
    <property type="term" value="C:cell surface"/>
    <property type="evidence" value="ECO:0007669"/>
    <property type="project" value="InterPro"/>
</dbReference>
<dbReference type="EMBL" id="JAKKPZ010000032">
    <property type="protein sequence ID" value="KAI1709071.1"/>
    <property type="molecule type" value="Genomic_DNA"/>
</dbReference>
<evidence type="ECO:0000313" key="7">
    <source>
        <dbReference type="Proteomes" id="UP001201812"/>
    </source>
</evidence>
<evidence type="ECO:0000313" key="6">
    <source>
        <dbReference type="EMBL" id="KAI1709071.1"/>
    </source>
</evidence>
<reference evidence="6" key="1">
    <citation type="submission" date="2022-01" db="EMBL/GenBank/DDBJ databases">
        <title>Genome Sequence Resource for Two Populations of Ditylenchus destructor, the Migratory Endoparasitic Phytonematode.</title>
        <authorList>
            <person name="Zhang H."/>
            <person name="Lin R."/>
            <person name="Xie B."/>
        </authorList>
    </citation>
    <scope>NUCLEOTIDE SEQUENCE</scope>
    <source>
        <strain evidence="6">BazhouSP</strain>
    </source>
</reference>
<evidence type="ECO:0000256" key="1">
    <source>
        <dbReference type="ARBA" id="ARBA00004613"/>
    </source>
</evidence>
<comment type="caution">
    <text evidence="6">The sequence shown here is derived from an EMBL/GenBank/DDBJ whole genome shotgun (WGS) entry which is preliminary data.</text>
</comment>